<protein>
    <submittedName>
        <fullName evidence="1">Uncharacterized protein</fullName>
    </submittedName>
</protein>
<reference evidence="1 2" key="1">
    <citation type="submission" date="2015-09" db="EMBL/GenBank/DDBJ databases">
        <title>Draft genome of the parasitic nematode Teladorsagia circumcincta isolate WARC Sus (inbred).</title>
        <authorList>
            <person name="Mitreva M."/>
        </authorList>
    </citation>
    <scope>NUCLEOTIDE SEQUENCE [LARGE SCALE GENOMIC DNA]</scope>
    <source>
        <strain evidence="1 2">S</strain>
    </source>
</reference>
<accession>A0A2G9U440</accession>
<dbReference type="OrthoDB" id="1751331at2759"/>
<name>A0A2G9U440_TELCI</name>
<evidence type="ECO:0000313" key="1">
    <source>
        <dbReference type="EMBL" id="PIO64965.1"/>
    </source>
</evidence>
<proteinExistence type="predicted"/>
<dbReference type="EMBL" id="KZ349418">
    <property type="protein sequence ID" value="PIO64965.1"/>
    <property type="molecule type" value="Genomic_DNA"/>
</dbReference>
<keyword evidence="2" id="KW-1185">Reference proteome</keyword>
<dbReference type="AlphaFoldDB" id="A0A2G9U440"/>
<evidence type="ECO:0000313" key="2">
    <source>
        <dbReference type="Proteomes" id="UP000230423"/>
    </source>
</evidence>
<sequence length="97" mass="11409">MARICKFRYDALTYLGGVIAVHFSDEAAERLIGKPAGGMVKLRKDSLQTKLSPLYYRPMLFRISLQNSRWFIDDWKHLEIPRFKLFLKNIAEQKGYK</sequence>
<gene>
    <name evidence="1" type="ORF">TELCIR_13384</name>
</gene>
<dbReference type="Proteomes" id="UP000230423">
    <property type="component" value="Unassembled WGS sequence"/>
</dbReference>
<organism evidence="1 2">
    <name type="scientific">Teladorsagia circumcincta</name>
    <name type="common">Brown stomach worm</name>
    <name type="synonym">Ostertagia circumcincta</name>
    <dbReference type="NCBI Taxonomy" id="45464"/>
    <lineage>
        <taxon>Eukaryota</taxon>
        <taxon>Metazoa</taxon>
        <taxon>Ecdysozoa</taxon>
        <taxon>Nematoda</taxon>
        <taxon>Chromadorea</taxon>
        <taxon>Rhabditida</taxon>
        <taxon>Rhabditina</taxon>
        <taxon>Rhabditomorpha</taxon>
        <taxon>Strongyloidea</taxon>
        <taxon>Trichostrongylidae</taxon>
        <taxon>Teladorsagia</taxon>
    </lineage>
</organism>